<evidence type="ECO:0000256" key="1">
    <source>
        <dbReference type="SAM" id="SignalP"/>
    </source>
</evidence>
<proteinExistence type="predicted"/>
<sequence length="83" mass="9254">MSHAIRSKGFALAALLALAWPVACLSTSEESARNHRHALLDWSDTRRHVEQDPLPHAPSQQTIQAFRMGLDSDSPLFPRRNAP</sequence>
<dbReference type="EMBL" id="BAAFGK010000002">
    <property type="protein sequence ID" value="GAB0056161.1"/>
    <property type="molecule type" value="Genomic_DNA"/>
</dbReference>
<keyword evidence="1" id="KW-0732">Signal</keyword>
<comment type="caution">
    <text evidence="2">The sequence shown here is derived from an EMBL/GenBank/DDBJ whole genome shotgun (WGS) entry which is preliminary data.</text>
</comment>
<accession>A0ABQ0C5J0</accession>
<reference evidence="2 3" key="1">
    <citation type="submission" date="2024-05" db="EMBL/GenBank/DDBJ databases">
        <authorList>
            <consortium name="Candidatus Magnetaquicoccaceae bacterium FCR-1 genome sequencing consortium"/>
            <person name="Shimoshige H."/>
            <person name="Shimamura S."/>
            <person name="Taoka A."/>
            <person name="Kobayashi H."/>
            <person name="Maekawa T."/>
        </authorList>
    </citation>
    <scope>NUCLEOTIDE SEQUENCE [LARGE SCALE GENOMIC DNA]</scope>
    <source>
        <strain evidence="2 3">FCR-1</strain>
    </source>
</reference>
<evidence type="ECO:0008006" key="4">
    <source>
        <dbReference type="Google" id="ProtNLM"/>
    </source>
</evidence>
<name>A0ABQ0C5J0_9PROT</name>
<reference evidence="2 3" key="2">
    <citation type="submission" date="2024-09" db="EMBL/GenBank/DDBJ databases">
        <title>Draft genome sequence of Candidatus Magnetaquicoccaceae bacterium FCR-1.</title>
        <authorList>
            <person name="Shimoshige H."/>
            <person name="Shimamura S."/>
            <person name="Taoka A."/>
            <person name="Kobayashi H."/>
            <person name="Maekawa T."/>
        </authorList>
    </citation>
    <scope>NUCLEOTIDE SEQUENCE [LARGE SCALE GENOMIC DNA]</scope>
    <source>
        <strain evidence="2 3">FCR-1</strain>
    </source>
</reference>
<gene>
    <name evidence="2" type="ORF">SIID45300_00466</name>
</gene>
<evidence type="ECO:0000313" key="2">
    <source>
        <dbReference type="EMBL" id="GAB0056161.1"/>
    </source>
</evidence>
<evidence type="ECO:0000313" key="3">
    <source>
        <dbReference type="Proteomes" id="UP001628193"/>
    </source>
</evidence>
<protein>
    <recommendedName>
        <fullName evidence="4">Secreted protein</fullName>
    </recommendedName>
</protein>
<keyword evidence="3" id="KW-1185">Reference proteome</keyword>
<feature type="chain" id="PRO_5046297376" description="Secreted protein" evidence="1">
    <location>
        <begin position="20"/>
        <end position="83"/>
    </location>
</feature>
<organism evidence="2 3">
    <name type="scientific">Candidatus Magnetaquiglobus chichijimensis</name>
    <dbReference type="NCBI Taxonomy" id="3141448"/>
    <lineage>
        <taxon>Bacteria</taxon>
        <taxon>Pseudomonadati</taxon>
        <taxon>Pseudomonadota</taxon>
        <taxon>Magnetococcia</taxon>
        <taxon>Magnetococcales</taxon>
        <taxon>Candidatus Magnetaquicoccaceae</taxon>
        <taxon>Candidatus Magnetaquiglobus</taxon>
    </lineage>
</organism>
<dbReference type="RefSeq" id="WP_420903877.1">
    <property type="nucleotide sequence ID" value="NZ_BAAFGK010000002.1"/>
</dbReference>
<feature type="signal peptide" evidence="1">
    <location>
        <begin position="1"/>
        <end position="19"/>
    </location>
</feature>
<dbReference type="Proteomes" id="UP001628193">
    <property type="component" value="Unassembled WGS sequence"/>
</dbReference>